<sequence>MFFVLIASRHLFLFSAASPGAIRIPNTCFAGNCSGQLDKENPSALISSGLLVQADEGVSLPVVDLIDVIYRHLP</sequence>
<organism evidence="2 3">
    <name type="scientific">Dorcoceras hygrometricum</name>
    <dbReference type="NCBI Taxonomy" id="472368"/>
    <lineage>
        <taxon>Eukaryota</taxon>
        <taxon>Viridiplantae</taxon>
        <taxon>Streptophyta</taxon>
        <taxon>Embryophyta</taxon>
        <taxon>Tracheophyta</taxon>
        <taxon>Spermatophyta</taxon>
        <taxon>Magnoliopsida</taxon>
        <taxon>eudicotyledons</taxon>
        <taxon>Gunneridae</taxon>
        <taxon>Pentapetalae</taxon>
        <taxon>asterids</taxon>
        <taxon>lamiids</taxon>
        <taxon>Lamiales</taxon>
        <taxon>Gesneriaceae</taxon>
        <taxon>Didymocarpoideae</taxon>
        <taxon>Trichosporeae</taxon>
        <taxon>Loxocarpinae</taxon>
        <taxon>Dorcoceras</taxon>
    </lineage>
</organism>
<protein>
    <recommendedName>
        <fullName evidence="4">Secreted protein</fullName>
    </recommendedName>
</protein>
<evidence type="ECO:0000313" key="3">
    <source>
        <dbReference type="Proteomes" id="UP000250235"/>
    </source>
</evidence>
<keyword evidence="1" id="KW-0732">Signal</keyword>
<evidence type="ECO:0000313" key="2">
    <source>
        <dbReference type="EMBL" id="KZT75230.1"/>
    </source>
</evidence>
<proteinExistence type="predicted"/>
<evidence type="ECO:0000256" key="1">
    <source>
        <dbReference type="SAM" id="SignalP"/>
    </source>
</evidence>
<dbReference type="EMBL" id="KV329284">
    <property type="protein sequence ID" value="KZT75230.1"/>
    <property type="molecule type" value="Genomic_DNA"/>
</dbReference>
<keyword evidence="3" id="KW-1185">Reference proteome</keyword>
<feature type="chain" id="PRO_5016243693" description="Secreted protein" evidence="1">
    <location>
        <begin position="18"/>
        <end position="74"/>
    </location>
</feature>
<feature type="signal peptide" evidence="1">
    <location>
        <begin position="1"/>
        <end position="17"/>
    </location>
</feature>
<gene>
    <name evidence="2" type="ORF">F511_47745</name>
</gene>
<dbReference type="Proteomes" id="UP000250235">
    <property type="component" value="Unassembled WGS sequence"/>
</dbReference>
<accession>A0A2Z6ZXE7</accession>
<evidence type="ECO:0008006" key="4">
    <source>
        <dbReference type="Google" id="ProtNLM"/>
    </source>
</evidence>
<reference evidence="2 3" key="1">
    <citation type="journal article" date="2015" name="Proc. Natl. Acad. Sci. U.S.A.">
        <title>The resurrection genome of Boea hygrometrica: A blueprint for survival of dehydration.</title>
        <authorList>
            <person name="Xiao L."/>
            <person name="Yang G."/>
            <person name="Zhang L."/>
            <person name="Yang X."/>
            <person name="Zhao S."/>
            <person name="Ji Z."/>
            <person name="Zhou Q."/>
            <person name="Hu M."/>
            <person name="Wang Y."/>
            <person name="Chen M."/>
            <person name="Xu Y."/>
            <person name="Jin H."/>
            <person name="Xiao X."/>
            <person name="Hu G."/>
            <person name="Bao F."/>
            <person name="Hu Y."/>
            <person name="Wan P."/>
            <person name="Li L."/>
            <person name="Deng X."/>
            <person name="Kuang T."/>
            <person name="Xiang C."/>
            <person name="Zhu J.K."/>
            <person name="Oliver M.J."/>
            <person name="He Y."/>
        </authorList>
    </citation>
    <scope>NUCLEOTIDE SEQUENCE [LARGE SCALE GENOMIC DNA]</scope>
    <source>
        <strain evidence="3">cv. XS01</strain>
    </source>
</reference>
<name>A0A2Z6ZXE7_9LAMI</name>
<dbReference type="AlphaFoldDB" id="A0A2Z6ZXE7"/>